<feature type="region of interest" description="Disordered" evidence="1">
    <location>
        <begin position="329"/>
        <end position="483"/>
    </location>
</feature>
<protein>
    <recommendedName>
        <fullName evidence="4">HD domain-containing protein</fullName>
    </recommendedName>
</protein>
<dbReference type="Gene3D" id="1.10.3210.10">
    <property type="entry name" value="Hypothetical protein af1432"/>
    <property type="match status" value="1"/>
</dbReference>
<feature type="compositionally biased region" description="Polar residues" evidence="1">
    <location>
        <begin position="439"/>
        <end position="451"/>
    </location>
</feature>
<name>K9EDI5_9ACTO</name>
<dbReference type="PATRIC" id="fig|883066.3.peg.1111"/>
<dbReference type="InterPro" id="IPR009218">
    <property type="entry name" value="HD_phosphohydro"/>
</dbReference>
<dbReference type="HOGENOM" id="CLU_036986_0_0_11"/>
<dbReference type="STRING" id="202789.GCA_001457435_01057"/>
<feature type="compositionally biased region" description="Basic and acidic residues" evidence="1">
    <location>
        <begin position="329"/>
        <end position="341"/>
    </location>
</feature>
<evidence type="ECO:0000313" key="3">
    <source>
        <dbReference type="Proteomes" id="UP000009888"/>
    </source>
</evidence>
<feature type="compositionally biased region" description="Low complexity" evidence="1">
    <location>
        <begin position="244"/>
        <end position="266"/>
    </location>
</feature>
<dbReference type="PANTHER" id="PTHR21174:SF0">
    <property type="entry name" value="HD PHOSPHOHYDROLASE FAMILY PROTEIN-RELATED"/>
    <property type="match status" value="1"/>
</dbReference>
<sequence>MVEIPAWLPSSFSRAIKDLGCTASREEIDETCQRVIDRWNEPERTFHGLSHLVAILKNLEALISEARSPSAVRLAAWYHGISFTRPEDAGTVREPGENEYASARRAHEELLKLGVDDAAATRVATLIAGMASEQPKNWAVIGASPGDNEDTRDIDLMILRDAHLSVLADPPQRYRSYLDNLRREFAFFGNDVYYRVRRNVIRRLLSRKHLFFTPTARQWERSARQNLTAELDRIEGAFPTEPKAQVQAPAQRPAQATTPQPSTSQTGEIPKSLVHEETPGALASLHDRTDRQRRVEVAEETLRKIAESSRAAANEREVREVLQTSIDSPLRDKTLAEETGRIPRIQVPPTDIANDPPAGTSSAASVPEATEHIDARSAQPESPRSDLETAPEFSEPAVVTTLTMQPINPTEPPAKSAEIVPAGNPASIQTDDTEIAPASDTTGTAKPSANSLEPERSRADNLSGERAPLPKAPEHGMEREPDE</sequence>
<dbReference type="SUPFAM" id="SSF109604">
    <property type="entry name" value="HD-domain/PDEase-like"/>
    <property type="match status" value="1"/>
</dbReference>
<dbReference type="AlphaFoldDB" id="K9EDI5"/>
<feature type="region of interest" description="Disordered" evidence="1">
    <location>
        <begin position="242"/>
        <end position="273"/>
    </location>
</feature>
<comment type="caution">
    <text evidence="2">The sequence shown here is derived from an EMBL/GenBank/DDBJ whole genome shotgun (WGS) entry which is preliminary data.</text>
</comment>
<organism evidence="2 3">
    <name type="scientific">Actinobaculum massiliense ACS-171-V-Col2</name>
    <dbReference type="NCBI Taxonomy" id="883066"/>
    <lineage>
        <taxon>Bacteria</taxon>
        <taxon>Bacillati</taxon>
        <taxon>Actinomycetota</taxon>
        <taxon>Actinomycetes</taxon>
        <taxon>Actinomycetales</taxon>
        <taxon>Actinomycetaceae</taxon>
        <taxon>Actinobaculum</taxon>
    </lineage>
</organism>
<dbReference type="Proteomes" id="UP000009888">
    <property type="component" value="Unassembled WGS sequence"/>
</dbReference>
<proteinExistence type="predicted"/>
<keyword evidence="3" id="KW-1185">Reference proteome</keyword>
<evidence type="ECO:0008006" key="4">
    <source>
        <dbReference type="Google" id="ProtNLM"/>
    </source>
</evidence>
<gene>
    <name evidence="2" type="ORF">HMPREF9233_01060</name>
</gene>
<feature type="compositionally biased region" description="Basic and acidic residues" evidence="1">
    <location>
        <begin position="472"/>
        <end position="483"/>
    </location>
</feature>
<evidence type="ECO:0000313" key="2">
    <source>
        <dbReference type="EMBL" id="EKU95299.1"/>
    </source>
</evidence>
<dbReference type="EMBL" id="AGWL01000005">
    <property type="protein sequence ID" value="EKU95299.1"/>
    <property type="molecule type" value="Genomic_DNA"/>
</dbReference>
<dbReference type="RefSeq" id="WP_007001266.1">
    <property type="nucleotide sequence ID" value="NZ_JH992955.1"/>
</dbReference>
<dbReference type="PANTHER" id="PTHR21174">
    <property type="match status" value="1"/>
</dbReference>
<evidence type="ECO:0000256" key="1">
    <source>
        <dbReference type="SAM" id="MobiDB-lite"/>
    </source>
</evidence>
<dbReference type="eggNOG" id="COG4339">
    <property type="taxonomic scope" value="Bacteria"/>
</dbReference>
<reference evidence="2 3" key="1">
    <citation type="submission" date="2012-09" db="EMBL/GenBank/DDBJ databases">
        <title>The Genome Sequence of Actinobaculum massiliae ACS-171-V-COL2.</title>
        <authorList>
            <consortium name="The Broad Institute Genome Sequencing Platform"/>
            <person name="Earl A."/>
            <person name="Ward D."/>
            <person name="Feldgarden M."/>
            <person name="Gevers D."/>
            <person name="Saerens B."/>
            <person name="Vaneechoutte M."/>
            <person name="Walker B."/>
            <person name="Young S.K."/>
            <person name="Zeng Q."/>
            <person name="Gargeya S."/>
            <person name="Fitzgerald M."/>
            <person name="Haas B."/>
            <person name="Abouelleil A."/>
            <person name="Alvarado L."/>
            <person name="Arachchi H.M."/>
            <person name="Berlin A."/>
            <person name="Chapman S.B."/>
            <person name="Goldberg J."/>
            <person name="Griggs A."/>
            <person name="Gujja S."/>
            <person name="Hansen M."/>
            <person name="Howarth C."/>
            <person name="Imamovic A."/>
            <person name="Larimer J."/>
            <person name="McCowen C."/>
            <person name="Montmayeur A."/>
            <person name="Murphy C."/>
            <person name="Neiman D."/>
            <person name="Pearson M."/>
            <person name="Priest M."/>
            <person name="Roberts A."/>
            <person name="Saif S."/>
            <person name="Shea T."/>
            <person name="Sisk P."/>
            <person name="Sykes S."/>
            <person name="Wortman J."/>
            <person name="Nusbaum C."/>
            <person name="Birren B."/>
        </authorList>
    </citation>
    <scope>NUCLEOTIDE SEQUENCE [LARGE SCALE GENOMIC DNA]</scope>
    <source>
        <strain evidence="3">ACS-171-V-Col2</strain>
    </source>
</reference>
<accession>K9EDI5</accession>